<gene>
    <name evidence="5" type="ORF">OCL97_14790</name>
</gene>
<feature type="domain" description="Methyltransferase" evidence="4">
    <location>
        <begin position="53"/>
        <end position="148"/>
    </location>
</feature>
<dbReference type="InterPro" id="IPR029063">
    <property type="entry name" value="SAM-dependent_MTases_sf"/>
</dbReference>
<name>A0ABW6CTJ2_9CAUL</name>
<dbReference type="Pfam" id="PF13649">
    <property type="entry name" value="Methyltransf_25"/>
    <property type="match status" value="1"/>
</dbReference>
<keyword evidence="1 5" id="KW-0489">Methyltransferase</keyword>
<dbReference type="PANTHER" id="PTHR43464:SF19">
    <property type="entry name" value="UBIQUINONE BIOSYNTHESIS O-METHYLTRANSFERASE, MITOCHONDRIAL"/>
    <property type="match status" value="1"/>
</dbReference>
<reference evidence="5 6" key="1">
    <citation type="submission" date="2022-09" db="EMBL/GenBank/DDBJ databases">
        <title>New species of Phenylobacterium.</title>
        <authorList>
            <person name="Mieszkin S."/>
        </authorList>
    </citation>
    <scope>NUCLEOTIDE SEQUENCE [LARGE SCALE GENOMIC DNA]</scope>
    <source>
        <strain evidence="5 6">HK31-G</strain>
    </source>
</reference>
<dbReference type="SUPFAM" id="SSF53335">
    <property type="entry name" value="S-adenosyl-L-methionine-dependent methyltransferases"/>
    <property type="match status" value="1"/>
</dbReference>
<organism evidence="5 6">
    <name type="scientific">Phenylobacterium ferrooxidans</name>
    <dbReference type="NCBI Taxonomy" id="2982689"/>
    <lineage>
        <taxon>Bacteria</taxon>
        <taxon>Pseudomonadati</taxon>
        <taxon>Pseudomonadota</taxon>
        <taxon>Alphaproteobacteria</taxon>
        <taxon>Caulobacterales</taxon>
        <taxon>Caulobacteraceae</taxon>
        <taxon>Phenylobacterium</taxon>
    </lineage>
</organism>
<keyword evidence="2" id="KW-0808">Transferase</keyword>
<dbReference type="EMBL" id="JAOTJD010000029">
    <property type="protein sequence ID" value="MFD3265222.1"/>
    <property type="molecule type" value="Genomic_DNA"/>
</dbReference>
<evidence type="ECO:0000259" key="4">
    <source>
        <dbReference type="Pfam" id="PF13649"/>
    </source>
</evidence>
<keyword evidence="3" id="KW-0949">S-adenosyl-L-methionine</keyword>
<dbReference type="GO" id="GO:0032259">
    <property type="term" value="P:methylation"/>
    <property type="evidence" value="ECO:0007669"/>
    <property type="project" value="UniProtKB-KW"/>
</dbReference>
<dbReference type="GO" id="GO:0008168">
    <property type="term" value="F:methyltransferase activity"/>
    <property type="evidence" value="ECO:0007669"/>
    <property type="project" value="UniProtKB-KW"/>
</dbReference>
<dbReference type="RefSeq" id="WP_377370696.1">
    <property type="nucleotide sequence ID" value="NZ_JAOTJD010000029.1"/>
</dbReference>
<dbReference type="Gene3D" id="3.40.50.150">
    <property type="entry name" value="Vaccinia Virus protein VP39"/>
    <property type="match status" value="1"/>
</dbReference>
<evidence type="ECO:0000256" key="1">
    <source>
        <dbReference type="ARBA" id="ARBA00022603"/>
    </source>
</evidence>
<comment type="caution">
    <text evidence="5">The sequence shown here is derived from an EMBL/GenBank/DDBJ whole genome shotgun (WGS) entry which is preliminary data.</text>
</comment>
<evidence type="ECO:0000256" key="2">
    <source>
        <dbReference type="ARBA" id="ARBA00022679"/>
    </source>
</evidence>
<accession>A0ABW6CTJ2</accession>
<evidence type="ECO:0000313" key="6">
    <source>
        <dbReference type="Proteomes" id="UP001598130"/>
    </source>
</evidence>
<evidence type="ECO:0000313" key="5">
    <source>
        <dbReference type="EMBL" id="MFD3265222.1"/>
    </source>
</evidence>
<protein>
    <submittedName>
        <fullName evidence="5">Methyltransferase domain-containing protein</fullName>
    </submittedName>
</protein>
<dbReference type="Proteomes" id="UP001598130">
    <property type="component" value="Unassembled WGS sequence"/>
</dbReference>
<sequence>MTAQPPQTPAQPSYWNQAGGQAWVDLQDLMDRLNQPICDAVVAAGFPGAGGAVLDIGCGAGATTLEMARRVGPQGRSVGVDVSAPLLEAARAAAEAQGIANAEFLEGDAQTFDLGTAAYDAAISRFGVMFFADFDAAFANLRRACKPDARLAFACWRSPADNPLAGAPIEAAAPFLPPMPQSDPDAPGRWAFAKPDRVRGILTRSGWRDIEIVPLDVPTPIAPGDLMTLSLRMGPLGGMLQQADAATQAKARTAVAERLATYETGGMVAMSSACWLVTARA</sequence>
<keyword evidence="6" id="KW-1185">Reference proteome</keyword>
<evidence type="ECO:0000256" key="3">
    <source>
        <dbReference type="ARBA" id="ARBA00022691"/>
    </source>
</evidence>
<dbReference type="InterPro" id="IPR041698">
    <property type="entry name" value="Methyltransf_25"/>
</dbReference>
<dbReference type="PANTHER" id="PTHR43464">
    <property type="entry name" value="METHYLTRANSFERASE"/>
    <property type="match status" value="1"/>
</dbReference>
<dbReference type="CDD" id="cd02440">
    <property type="entry name" value="AdoMet_MTases"/>
    <property type="match status" value="1"/>
</dbReference>
<proteinExistence type="predicted"/>